<feature type="region of interest" description="Disordered" evidence="11">
    <location>
        <begin position="230"/>
        <end position="442"/>
    </location>
</feature>
<dbReference type="InterPro" id="IPR013515">
    <property type="entry name" value="Phytochrome_cen-reg"/>
</dbReference>
<feature type="domain" description="Phytochrome chromophore attachment site" evidence="12">
    <location>
        <begin position="775"/>
        <end position="937"/>
    </location>
</feature>
<evidence type="ECO:0000256" key="2">
    <source>
        <dbReference type="ARBA" id="ARBA00022553"/>
    </source>
</evidence>
<evidence type="ECO:0000256" key="5">
    <source>
        <dbReference type="ARBA" id="ARBA00022741"/>
    </source>
</evidence>
<keyword evidence="1" id="KW-0600">Photoreceptor protein</keyword>
<keyword evidence="4" id="KW-0808">Transferase</keyword>
<keyword evidence="3" id="KW-0716">Sensory transduction</keyword>
<dbReference type="Gene3D" id="1.10.287.130">
    <property type="match status" value="1"/>
</dbReference>
<reference evidence="14" key="1">
    <citation type="submission" date="2024-06" db="EMBL/GenBank/DDBJ databases">
        <title>Multi-omics analyses provide insights into the biosynthesis of the anticancer antibiotic pleurotin in Hohenbuehelia grisea.</title>
        <authorList>
            <person name="Weaver J.A."/>
            <person name="Alberti F."/>
        </authorList>
    </citation>
    <scope>NUCLEOTIDE SEQUENCE [LARGE SCALE GENOMIC DNA]</scope>
    <source>
        <strain evidence="14">T-177</strain>
    </source>
</reference>
<accession>A0ABR3K0L0</accession>
<dbReference type="Pfam" id="PF08446">
    <property type="entry name" value="PAS_2"/>
    <property type="match status" value="1"/>
</dbReference>
<evidence type="ECO:0000256" key="8">
    <source>
        <dbReference type="ARBA" id="ARBA00022991"/>
    </source>
</evidence>
<evidence type="ECO:0000256" key="9">
    <source>
        <dbReference type="ARBA" id="ARBA00023012"/>
    </source>
</evidence>
<dbReference type="Pfam" id="PF01590">
    <property type="entry name" value="GAF"/>
    <property type="match status" value="1"/>
</dbReference>
<feature type="compositionally biased region" description="Polar residues" evidence="11">
    <location>
        <begin position="305"/>
        <end position="318"/>
    </location>
</feature>
<feature type="region of interest" description="Disordered" evidence="11">
    <location>
        <begin position="1071"/>
        <end position="1091"/>
    </location>
</feature>
<dbReference type="Gene3D" id="3.30.450.20">
    <property type="entry name" value="PAS domain"/>
    <property type="match status" value="1"/>
</dbReference>
<keyword evidence="2" id="KW-0597">Phosphoprotein</keyword>
<feature type="compositionally biased region" description="Polar residues" evidence="11">
    <location>
        <begin position="57"/>
        <end position="81"/>
    </location>
</feature>
<gene>
    <name evidence="13" type="ORF">HGRIS_005881</name>
</gene>
<keyword evidence="10" id="KW-0675">Receptor</keyword>
<dbReference type="EMBL" id="JASNQZ010000001">
    <property type="protein sequence ID" value="KAL0960866.1"/>
    <property type="molecule type" value="Genomic_DNA"/>
</dbReference>
<evidence type="ECO:0000256" key="4">
    <source>
        <dbReference type="ARBA" id="ARBA00022679"/>
    </source>
</evidence>
<evidence type="ECO:0000256" key="6">
    <source>
        <dbReference type="ARBA" id="ARBA00022777"/>
    </source>
</evidence>
<evidence type="ECO:0000256" key="10">
    <source>
        <dbReference type="ARBA" id="ARBA00023170"/>
    </source>
</evidence>
<dbReference type="CDD" id="cd00082">
    <property type="entry name" value="HisKA"/>
    <property type="match status" value="1"/>
</dbReference>
<dbReference type="InterPro" id="IPR003018">
    <property type="entry name" value="GAF"/>
</dbReference>
<evidence type="ECO:0000259" key="12">
    <source>
        <dbReference type="PROSITE" id="PS50046"/>
    </source>
</evidence>
<dbReference type="SMART" id="SM00065">
    <property type="entry name" value="GAF"/>
    <property type="match status" value="1"/>
</dbReference>
<dbReference type="PANTHER" id="PTHR43065">
    <property type="entry name" value="SENSOR HISTIDINE KINASE"/>
    <property type="match status" value="1"/>
</dbReference>
<dbReference type="SUPFAM" id="SSF55781">
    <property type="entry name" value="GAF domain-like"/>
    <property type="match status" value="2"/>
</dbReference>
<dbReference type="InterPro" id="IPR016132">
    <property type="entry name" value="Phyto_chromo_attachment"/>
</dbReference>
<keyword evidence="8" id="KW-0157">Chromophore</keyword>
<proteinExistence type="predicted"/>
<feature type="region of interest" description="Disordered" evidence="11">
    <location>
        <begin position="722"/>
        <end position="751"/>
    </location>
</feature>
<dbReference type="PRINTS" id="PR01033">
    <property type="entry name" value="PHYTOCHROME"/>
</dbReference>
<feature type="compositionally biased region" description="Basic residues" evidence="11">
    <location>
        <begin position="129"/>
        <end position="140"/>
    </location>
</feature>
<dbReference type="PROSITE" id="PS50046">
    <property type="entry name" value="PHYTOCHROME_2"/>
    <property type="match status" value="1"/>
</dbReference>
<dbReference type="SUPFAM" id="SSF55785">
    <property type="entry name" value="PYP-like sensor domain (PAS domain)"/>
    <property type="match status" value="1"/>
</dbReference>
<dbReference type="SUPFAM" id="SSF47384">
    <property type="entry name" value="Homodimeric domain of signal transducing histidine kinase"/>
    <property type="match status" value="1"/>
</dbReference>
<dbReference type="InterPro" id="IPR029016">
    <property type="entry name" value="GAF-like_dom_sf"/>
</dbReference>
<dbReference type="InterPro" id="IPR001294">
    <property type="entry name" value="Phytochrome"/>
</dbReference>
<feature type="compositionally biased region" description="Polar residues" evidence="11">
    <location>
        <begin position="674"/>
        <end position="688"/>
    </location>
</feature>
<feature type="region of interest" description="Disordered" evidence="11">
    <location>
        <begin position="620"/>
        <end position="691"/>
    </location>
</feature>
<dbReference type="InterPro" id="IPR013654">
    <property type="entry name" value="PAS_2"/>
</dbReference>
<feature type="compositionally biased region" description="Basic and acidic residues" evidence="11">
    <location>
        <begin position="188"/>
        <end position="205"/>
    </location>
</feature>
<dbReference type="Pfam" id="PF00512">
    <property type="entry name" value="HisKA"/>
    <property type="match status" value="1"/>
</dbReference>
<evidence type="ECO:0000313" key="14">
    <source>
        <dbReference type="Proteomes" id="UP001556367"/>
    </source>
</evidence>
<feature type="compositionally biased region" description="Polar residues" evidence="11">
    <location>
        <begin position="638"/>
        <end position="651"/>
    </location>
</feature>
<evidence type="ECO:0000256" key="1">
    <source>
        <dbReference type="ARBA" id="ARBA00022543"/>
    </source>
</evidence>
<dbReference type="InterPro" id="IPR036097">
    <property type="entry name" value="HisK_dim/P_sf"/>
</dbReference>
<feature type="compositionally biased region" description="Polar residues" evidence="11">
    <location>
        <begin position="1"/>
        <end position="12"/>
    </location>
</feature>
<name>A0ABR3K0L0_9AGAR</name>
<comment type="caution">
    <text evidence="13">The sequence shown here is derived from an EMBL/GenBank/DDBJ whole genome shotgun (WGS) entry which is preliminary data.</text>
</comment>
<feature type="compositionally biased region" description="Polar residues" evidence="11">
    <location>
        <begin position="153"/>
        <end position="173"/>
    </location>
</feature>
<feature type="region of interest" description="Disordered" evidence="11">
    <location>
        <begin position="41"/>
        <end position="207"/>
    </location>
</feature>
<feature type="compositionally biased region" description="Acidic residues" evidence="11">
    <location>
        <begin position="329"/>
        <end position="339"/>
    </location>
</feature>
<keyword evidence="5" id="KW-0547">Nucleotide-binding</keyword>
<keyword evidence="14" id="KW-1185">Reference proteome</keyword>
<keyword evidence="7" id="KW-0067">ATP-binding</keyword>
<evidence type="ECO:0000256" key="7">
    <source>
        <dbReference type="ARBA" id="ARBA00022840"/>
    </source>
</evidence>
<dbReference type="InterPro" id="IPR003661">
    <property type="entry name" value="HisK_dim/P_dom"/>
</dbReference>
<evidence type="ECO:0000256" key="11">
    <source>
        <dbReference type="SAM" id="MobiDB-lite"/>
    </source>
</evidence>
<dbReference type="Gene3D" id="3.30.450.40">
    <property type="match status" value="1"/>
</dbReference>
<dbReference type="Gene3D" id="3.30.450.270">
    <property type="match status" value="1"/>
</dbReference>
<feature type="compositionally biased region" description="Low complexity" evidence="11">
    <location>
        <begin position="657"/>
        <end position="673"/>
    </location>
</feature>
<evidence type="ECO:0000256" key="3">
    <source>
        <dbReference type="ARBA" id="ARBA00022606"/>
    </source>
</evidence>
<keyword evidence="9" id="KW-0902">Two-component regulatory system</keyword>
<sequence>MSNPAQDAQRSQLPARHPETLPASSSSSFVYPVRSLFQGKLQPSAEHGAPSLMAGSRSRSADNIVSLAASESDSSTNGQSIPSGSYSGPPSPKTSRSSPTSPAEPTEPAGPSTVRSKPHRSQTISGGARSRKHPRKHTPNYRHFPAGSKERQTLPTFSTTRLQGGSSSETSPAQVAIDSLSTGFGRPVEFDSVFRDPQRMPDNSRHPPPLPTVAFEAFSFTSLSLLPQDAATPAAEVEQRLRPPTDLETPLAESQSSRELPFNLSEYGLVHLGPPSEPRSGSSASSHSGSHPSRHSSSRSSNRSTYYSVSQNTQSSDSADNKVFSPLPEVEDESVEDLDLVPPSNMGTSAEEISSKWLSAEAANSLSEDQYPPSSPSQGGNPLGIHLRPSSSGQSPQPGVGPSSGRSSMQGSNSSSRGSKGSHSTRSSGARSSASGTGSSNSSNLYTHFRFEHQEDDDGHYVVLGREGKLAHCEDEPIRTPGAVQGFGVLIVVEETEDTLVVRQVSENSTEILGLPPKFLFSLECFSDTLPESQAGLLWDNIQFLTEPNPQTADEETDSPHVFLLTGYGVPDPGRAGSGIDERPSWTCWCAVHRPPPNPQSRDTGLIIMELELERDVLNPLYPPVSQDPPIGFRSPESRGSSTDESETTLVGATDPSARSTTESATPSASSSTGQWSPTVPDSLTGLSGTDEWVPSAEDIMESTTSRSKPLLALERLRRFTRTAEEAETPKASGSGRRSGRRGRAGASGSSGGVGMMDVFAVMAQINEQLGAAPDLETFLKVVVGVLKDLTQFHRVMIYQFDENWNGQVVAELVDWSRTNDLFRGLHFPAADIPKQARDLYVTNKVRVLYDRAQPTARIVVRNKEDLENPLDMSHCYLRAMSPIHIKYLGNMGVRASMSISIMAFGALWGLVTCHSFGTHGMRVSFPVRQMLRLLCQSISRNIERLSYAQRLHTRKLINTMSSENHPTGYIVSNANDLLGLFDADYGILVVGEGAKILGPNMHGQDILIMAEYLRLKQSTTIQASQAVTKDFPDLQLSTGLEVIAGLLYVPLSSEGKDFIAFFRKGQPRSVHWAGRPEKPQDKQSSLEPRRSFKTWSETVMGRCRAWTDEQLETAGVLALVYGKFIEVWRQKQDALQATKLTNLLLSNASHEVRTPLNHIINYLEMALNGSLDLETRDNLSRSHTASKACFTSNFRVRVTFNAFSFTESPLHDQ</sequence>
<protein>
    <recommendedName>
        <fullName evidence="12">Phytochrome chromophore attachment site domain-containing protein</fullName>
    </recommendedName>
</protein>
<keyword evidence="6" id="KW-0418">Kinase</keyword>
<dbReference type="InterPro" id="IPR035965">
    <property type="entry name" value="PAS-like_dom_sf"/>
</dbReference>
<feature type="compositionally biased region" description="Low complexity" evidence="11">
    <location>
        <begin position="82"/>
        <end position="113"/>
    </location>
</feature>
<feature type="compositionally biased region" description="Low complexity" evidence="11">
    <location>
        <begin position="388"/>
        <end position="442"/>
    </location>
</feature>
<organism evidence="13 14">
    <name type="scientific">Hohenbuehelia grisea</name>
    <dbReference type="NCBI Taxonomy" id="104357"/>
    <lineage>
        <taxon>Eukaryota</taxon>
        <taxon>Fungi</taxon>
        <taxon>Dikarya</taxon>
        <taxon>Basidiomycota</taxon>
        <taxon>Agaricomycotina</taxon>
        <taxon>Agaricomycetes</taxon>
        <taxon>Agaricomycetidae</taxon>
        <taxon>Agaricales</taxon>
        <taxon>Pleurotineae</taxon>
        <taxon>Pleurotaceae</taxon>
        <taxon>Hohenbuehelia</taxon>
    </lineage>
</organism>
<dbReference type="PANTHER" id="PTHR43065:SF10">
    <property type="entry name" value="PEROXIDE STRESS-ACTIVATED HISTIDINE KINASE MAK3"/>
    <property type="match status" value="1"/>
</dbReference>
<dbReference type="Proteomes" id="UP001556367">
    <property type="component" value="Unassembled WGS sequence"/>
</dbReference>
<dbReference type="Pfam" id="PF00360">
    <property type="entry name" value="PHY"/>
    <property type="match status" value="1"/>
</dbReference>
<evidence type="ECO:0000313" key="13">
    <source>
        <dbReference type="EMBL" id="KAL0960866.1"/>
    </source>
</evidence>
<feature type="compositionally biased region" description="Low complexity" evidence="11">
    <location>
        <begin position="278"/>
        <end position="291"/>
    </location>
</feature>
<dbReference type="InterPro" id="IPR043150">
    <property type="entry name" value="Phytochrome_PHY_sf"/>
</dbReference>
<feature type="region of interest" description="Disordered" evidence="11">
    <location>
        <begin position="1"/>
        <end position="28"/>
    </location>
</feature>